<evidence type="ECO:0000313" key="9">
    <source>
        <dbReference type="EMBL" id="KAF5926653.1"/>
    </source>
</evidence>
<dbReference type="InterPro" id="IPR036869">
    <property type="entry name" value="J_dom_sf"/>
</dbReference>
<comment type="subcellular location">
    <subcellularLocation>
        <location evidence="1">Membrane</location>
        <topology evidence="1">Single-pass membrane protein</topology>
    </subcellularLocation>
</comment>
<evidence type="ECO:0000256" key="4">
    <source>
        <dbReference type="ARBA" id="ARBA00023136"/>
    </source>
</evidence>
<dbReference type="InterPro" id="IPR015399">
    <property type="entry name" value="DUF1977_DnaJ-like"/>
</dbReference>
<dbReference type="Gene3D" id="1.10.287.110">
    <property type="entry name" value="DnaJ domain"/>
    <property type="match status" value="1"/>
</dbReference>
<evidence type="ECO:0000256" key="2">
    <source>
        <dbReference type="ARBA" id="ARBA00022692"/>
    </source>
</evidence>
<keyword evidence="2 7" id="KW-0812">Transmembrane</keyword>
<feature type="region of interest" description="Disordered" evidence="6">
    <location>
        <begin position="70"/>
        <end position="90"/>
    </location>
</feature>
<feature type="non-terminal residue" evidence="9">
    <location>
        <position position="1"/>
    </location>
</feature>
<feature type="domain" description="DUF1977" evidence="8">
    <location>
        <begin position="155"/>
        <end position="242"/>
    </location>
</feature>
<evidence type="ECO:0000256" key="6">
    <source>
        <dbReference type="SAM" id="MobiDB-lite"/>
    </source>
</evidence>
<keyword evidence="5" id="KW-0143">Chaperone</keyword>
<evidence type="ECO:0000259" key="8">
    <source>
        <dbReference type="Pfam" id="PF09320"/>
    </source>
</evidence>
<evidence type="ECO:0000256" key="3">
    <source>
        <dbReference type="ARBA" id="ARBA00022989"/>
    </source>
</evidence>
<dbReference type="SUPFAM" id="SSF46565">
    <property type="entry name" value="Chaperone J-domain"/>
    <property type="match status" value="1"/>
</dbReference>
<dbReference type="Proteomes" id="UP000551758">
    <property type="component" value="Unassembled WGS sequence"/>
</dbReference>
<name>A0A7J7FF14_DICBM</name>
<dbReference type="GO" id="GO:0071218">
    <property type="term" value="P:cellular response to misfolded protein"/>
    <property type="evidence" value="ECO:0007669"/>
    <property type="project" value="TreeGrafter"/>
</dbReference>
<dbReference type="InterPro" id="IPR051100">
    <property type="entry name" value="DnaJ_subfamily_B/C"/>
</dbReference>
<evidence type="ECO:0000256" key="7">
    <source>
        <dbReference type="SAM" id="Phobius"/>
    </source>
</evidence>
<keyword evidence="10" id="KW-1185">Reference proteome</keyword>
<proteinExistence type="predicted"/>
<reference evidence="9 10" key="1">
    <citation type="journal article" date="2020" name="Mol. Biol. Evol.">
        <title>Interspecific Gene Flow and the Evolution of Specialization in Black and White Rhinoceros.</title>
        <authorList>
            <person name="Moodley Y."/>
            <person name="Westbury M.V."/>
            <person name="Russo I.M."/>
            <person name="Gopalakrishnan S."/>
            <person name="Rakotoarivelo A."/>
            <person name="Olsen R.A."/>
            <person name="Prost S."/>
            <person name="Tunstall T."/>
            <person name="Ryder O.A."/>
            <person name="Dalen L."/>
            <person name="Bruford M.W."/>
        </authorList>
    </citation>
    <scope>NUCLEOTIDE SEQUENCE [LARGE SCALE GENOMIC DNA]</scope>
    <source>
        <strain evidence="9">SBR-YM</strain>
        <tissue evidence="9">Skin</tissue>
    </source>
</reference>
<gene>
    <name evidence="9" type="ORF">HPG69_001282</name>
</gene>
<dbReference type="PANTHER" id="PTHR43908">
    <property type="entry name" value="AT29763P-RELATED"/>
    <property type="match status" value="1"/>
</dbReference>
<protein>
    <recommendedName>
        <fullName evidence="8">DUF1977 domain-containing protein</fullName>
    </recommendedName>
</protein>
<dbReference type="GO" id="GO:0030544">
    <property type="term" value="F:Hsp70 protein binding"/>
    <property type="evidence" value="ECO:0007669"/>
    <property type="project" value="TreeGrafter"/>
</dbReference>
<dbReference type="Pfam" id="PF09320">
    <property type="entry name" value="DUF1977"/>
    <property type="match status" value="1"/>
</dbReference>
<organism evidence="9 10">
    <name type="scientific">Diceros bicornis minor</name>
    <name type="common">South-central black rhinoceros</name>
    <dbReference type="NCBI Taxonomy" id="77932"/>
    <lineage>
        <taxon>Eukaryota</taxon>
        <taxon>Metazoa</taxon>
        <taxon>Chordata</taxon>
        <taxon>Craniata</taxon>
        <taxon>Vertebrata</taxon>
        <taxon>Euteleostomi</taxon>
        <taxon>Mammalia</taxon>
        <taxon>Eutheria</taxon>
        <taxon>Laurasiatheria</taxon>
        <taxon>Perissodactyla</taxon>
        <taxon>Rhinocerotidae</taxon>
        <taxon>Diceros</taxon>
    </lineage>
</organism>
<dbReference type="GO" id="GO:0005789">
    <property type="term" value="C:endoplasmic reticulum membrane"/>
    <property type="evidence" value="ECO:0007669"/>
    <property type="project" value="TreeGrafter"/>
</dbReference>
<dbReference type="AlphaFoldDB" id="A0A7J7FF14"/>
<dbReference type="PANTHER" id="PTHR43908:SF4">
    <property type="entry name" value="DNAJ HOMOLOG SUBFAMILY B MEMBER 14"/>
    <property type="match status" value="1"/>
</dbReference>
<comment type="caution">
    <text evidence="9">The sequence shown here is derived from an EMBL/GenBank/DDBJ whole genome shotgun (WGS) entry which is preliminary data.</text>
</comment>
<accession>A0A7J7FF14</accession>
<feature type="transmembrane region" description="Helical" evidence="7">
    <location>
        <begin position="98"/>
        <end position="119"/>
    </location>
</feature>
<evidence type="ECO:0000313" key="10">
    <source>
        <dbReference type="Proteomes" id="UP000551758"/>
    </source>
</evidence>
<evidence type="ECO:0000256" key="1">
    <source>
        <dbReference type="ARBA" id="ARBA00004167"/>
    </source>
</evidence>
<evidence type="ECO:0000256" key="5">
    <source>
        <dbReference type="ARBA" id="ARBA00023186"/>
    </source>
</evidence>
<keyword evidence="4 7" id="KW-0472">Membrane</keyword>
<dbReference type="EMBL" id="JACDTQ010000745">
    <property type="protein sequence ID" value="KAF5926653.1"/>
    <property type="molecule type" value="Genomic_DNA"/>
</dbReference>
<sequence length="252" mass="28945">IGNAYAVLSNPEKRKQYDLTGNEEQACNHQNNGRFNFHRGCEADITPEDLFNIFFGGGFPSGSVHSFSNGRAGYSHQHQHRHSGHEREEERGDGGFSVFIQLMPIIVLILVSLLSQLMVSNPPYSLYPRSLVCSSRSECTILIKKIMTKHFFYSGSGQTIKMQTENLGVVYYVNKDFKNEYKGMLLQKVEKSVEEDYVTNIRNNCWKERQQKTDMEYAAKVYRDDRLRRKADALSMNNCKELERLTSIYKGG</sequence>
<keyword evidence="3 7" id="KW-1133">Transmembrane helix</keyword>